<dbReference type="Proteomes" id="UP001377168">
    <property type="component" value="Unassembled WGS sequence"/>
</dbReference>
<protein>
    <submittedName>
        <fullName evidence="1">MFS transporter</fullName>
    </submittedName>
</protein>
<evidence type="ECO:0000313" key="2">
    <source>
        <dbReference type="Proteomes" id="UP001377168"/>
    </source>
</evidence>
<proteinExistence type="predicted"/>
<accession>A0ACC6PWV7</accession>
<evidence type="ECO:0000313" key="1">
    <source>
        <dbReference type="EMBL" id="MEJ8635962.1"/>
    </source>
</evidence>
<sequence>METERPERHPRRWLILIVLCLSTLVLVIDNMVLTVAVPPITEDLGASAQDIQWIIDSYMLVFAGLLLTSGSLSDRFGRRKVMIIGLALFGAASVLATWAGSPEQLIAARVMMGVGGALIMPSTLSILITVFDEAERPKAIAAWSGVAMIGLVGGPVLGGVLIAKFWWGAVFLINIPIAALAIIAAVALMPESKGPWRKADPLGMVLSMAGMVALVWTIIELPKLGLTDPATLTSLAVTVLCLGGFAYWEMRAPSPMVPLSLFRDRVFTGSSFSLVLLTFANGGLMLVLTQFLQFVLEYSPTETGLAFTPLAVAALLFNVLGASLVQKLGNRAVAVIGLIVVASGFGVLTTLSTDDGFGMLAAAMVLMGAGSGLAMPAAIAALMGAVPEEHAGVGSALNDTIQQAGAALGVAIMGAVLSSTYTGAMPGSAPEQARESIGDALAVAGRTDDAGLLDSARDAFTDAMSASFVVGAAGVLAAAVLALLLMRGRTPDAQTGAGNDAVKDDAVKDDAVKGDAVKDGSMEEGPVKDASVKDGALEGTAGQTAG</sequence>
<organism evidence="1 2">
    <name type="scientific">Streptomyces achmelvichensis</name>
    <dbReference type="NCBI Taxonomy" id="3134111"/>
    <lineage>
        <taxon>Bacteria</taxon>
        <taxon>Bacillati</taxon>
        <taxon>Actinomycetota</taxon>
        <taxon>Actinomycetes</taxon>
        <taxon>Kitasatosporales</taxon>
        <taxon>Streptomycetaceae</taxon>
        <taxon>Streptomyces</taxon>
    </lineage>
</organism>
<name>A0ACC6PWV7_9ACTN</name>
<gene>
    <name evidence="1" type="ORF">WKI67_21600</name>
</gene>
<dbReference type="EMBL" id="JBBKAJ010000022">
    <property type="protein sequence ID" value="MEJ8635962.1"/>
    <property type="molecule type" value="Genomic_DNA"/>
</dbReference>
<keyword evidence="2" id="KW-1185">Reference proteome</keyword>
<comment type="caution">
    <text evidence="1">The sequence shown here is derived from an EMBL/GenBank/DDBJ whole genome shotgun (WGS) entry which is preliminary data.</text>
</comment>
<reference evidence="1" key="1">
    <citation type="submission" date="2024-03" db="EMBL/GenBank/DDBJ databases">
        <title>Novel Streptomyces species of biotechnological and ecological value are a feature of Machair soil.</title>
        <authorList>
            <person name="Prole J.R."/>
            <person name="Goodfellow M."/>
            <person name="Allenby N."/>
            <person name="Ward A.C."/>
        </authorList>
    </citation>
    <scope>NUCLEOTIDE SEQUENCE</scope>
    <source>
        <strain evidence="1">MS2.AVA.5</strain>
    </source>
</reference>